<dbReference type="Proteomes" id="UP000184172">
    <property type="component" value="Unassembled WGS sequence"/>
</dbReference>
<keyword evidence="3" id="KW-1185">Reference proteome</keyword>
<feature type="domain" description="DUF559" evidence="1">
    <location>
        <begin position="24"/>
        <end position="126"/>
    </location>
</feature>
<dbReference type="PANTHER" id="PTHR38590">
    <property type="entry name" value="BLL0828 PROTEIN"/>
    <property type="match status" value="1"/>
</dbReference>
<dbReference type="CDD" id="cd01038">
    <property type="entry name" value="Endonuclease_DUF559"/>
    <property type="match status" value="1"/>
</dbReference>
<dbReference type="Pfam" id="PF04480">
    <property type="entry name" value="DUF559"/>
    <property type="match status" value="1"/>
</dbReference>
<dbReference type="InterPro" id="IPR047216">
    <property type="entry name" value="Endonuclease_DUF559_bact"/>
</dbReference>
<organism evidence="2 3">
    <name type="scientific">Aequorivita viscosa</name>
    <dbReference type="NCBI Taxonomy" id="797419"/>
    <lineage>
        <taxon>Bacteria</taxon>
        <taxon>Pseudomonadati</taxon>
        <taxon>Bacteroidota</taxon>
        <taxon>Flavobacteriia</taxon>
        <taxon>Flavobacteriales</taxon>
        <taxon>Flavobacteriaceae</taxon>
        <taxon>Aequorivita</taxon>
    </lineage>
</organism>
<proteinExistence type="predicted"/>
<sequence length="138" mass="16372">MKNDKNPYHNQGMHKGAPPSSFIKAKILRQNMTEAEKRLWQFLKNKQLQDYKFRRQHPIHIYIVDFYCHELRLIIEIDGEYHNRADQISKDIERSELLKLQGLHIIRFSNKEVINSIGKVLTDLEKYISGISPKPKES</sequence>
<dbReference type="STRING" id="797419.SAMN05216556_1013"/>
<dbReference type="PANTHER" id="PTHR38590:SF1">
    <property type="entry name" value="BLL0828 PROTEIN"/>
    <property type="match status" value="1"/>
</dbReference>
<evidence type="ECO:0000259" key="1">
    <source>
        <dbReference type="Pfam" id="PF04480"/>
    </source>
</evidence>
<keyword evidence="2" id="KW-0255">Endonuclease</keyword>
<accession>A0A1M6LL92</accession>
<protein>
    <submittedName>
        <fullName evidence="2">Very-short-patch-repair endonuclease</fullName>
    </submittedName>
</protein>
<dbReference type="InterPro" id="IPR011335">
    <property type="entry name" value="Restrct_endonuc-II-like"/>
</dbReference>
<keyword evidence="2" id="KW-0540">Nuclease</keyword>
<evidence type="ECO:0000313" key="3">
    <source>
        <dbReference type="Proteomes" id="UP000184172"/>
    </source>
</evidence>
<dbReference type="Gene3D" id="3.40.960.10">
    <property type="entry name" value="VSR Endonuclease"/>
    <property type="match status" value="1"/>
</dbReference>
<dbReference type="GO" id="GO:0004519">
    <property type="term" value="F:endonuclease activity"/>
    <property type="evidence" value="ECO:0007669"/>
    <property type="project" value="UniProtKB-KW"/>
</dbReference>
<keyword evidence="2" id="KW-0378">Hydrolase</keyword>
<gene>
    <name evidence="2" type="ORF">SAMN04487908_12369</name>
</gene>
<name>A0A1M6LL92_9FLAO</name>
<dbReference type="SUPFAM" id="SSF52980">
    <property type="entry name" value="Restriction endonuclease-like"/>
    <property type="match status" value="1"/>
</dbReference>
<dbReference type="InterPro" id="IPR007569">
    <property type="entry name" value="DUF559"/>
</dbReference>
<dbReference type="EMBL" id="FQYV01000023">
    <property type="protein sequence ID" value="SHJ71949.1"/>
    <property type="molecule type" value="Genomic_DNA"/>
</dbReference>
<dbReference type="AlphaFoldDB" id="A0A1M6LL92"/>
<reference evidence="3" key="1">
    <citation type="submission" date="2016-11" db="EMBL/GenBank/DDBJ databases">
        <authorList>
            <person name="Varghese N."/>
            <person name="Submissions S."/>
        </authorList>
    </citation>
    <scope>NUCLEOTIDE SEQUENCE [LARGE SCALE GENOMIC DNA]</scope>
    <source>
        <strain evidence="3">DSM 26349</strain>
    </source>
</reference>
<evidence type="ECO:0000313" key="2">
    <source>
        <dbReference type="EMBL" id="SHJ71949.1"/>
    </source>
</evidence>
<dbReference type="RefSeq" id="WP_234946496.1">
    <property type="nucleotide sequence ID" value="NZ_FNNS01000001.1"/>
</dbReference>